<accession>A0A9P6TBK0</accession>
<keyword evidence="3" id="KW-1185">Reference proteome</keyword>
<evidence type="ECO:0000313" key="3">
    <source>
        <dbReference type="Proteomes" id="UP000886653"/>
    </source>
</evidence>
<dbReference type="EMBL" id="MU167262">
    <property type="protein sequence ID" value="KAG0146346.1"/>
    <property type="molecule type" value="Genomic_DNA"/>
</dbReference>
<proteinExistence type="predicted"/>
<dbReference type="Proteomes" id="UP000886653">
    <property type="component" value="Unassembled WGS sequence"/>
</dbReference>
<comment type="caution">
    <text evidence="2">The sequence shown here is derived from an EMBL/GenBank/DDBJ whole genome shotgun (WGS) entry which is preliminary data.</text>
</comment>
<reference evidence="2" key="1">
    <citation type="submission" date="2013-11" db="EMBL/GenBank/DDBJ databases">
        <title>Genome sequence of the fusiform rust pathogen reveals effectors for host alternation and coevolution with pine.</title>
        <authorList>
            <consortium name="DOE Joint Genome Institute"/>
            <person name="Smith K."/>
            <person name="Pendleton A."/>
            <person name="Kubisiak T."/>
            <person name="Anderson C."/>
            <person name="Salamov A."/>
            <person name="Aerts A."/>
            <person name="Riley R."/>
            <person name="Clum A."/>
            <person name="Lindquist E."/>
            <person name="Ence D."/>
            <person name="Campbell M."/>
            <person name="Kronenberg Z."/>
            <person name="Feau N."/>
            <person name="Dhillon B."/>
            <person name="Hamelin R."/>
            <person name="Burleigh J."/>
            <person name="Smith J."/>
            <person name="Yandell M."/>
            <person name="Nelson C."/>
            <person name="Grigoriev I."/>
            <person name="Davis J."/>
        </authorList>
    </citation>
    <scope>NUCLEOTIDE SEQUENCE</scope>
    <source>
        <strain evidence="2">G11</strain>
    </source>
</reference>
<organism evidence="2 3">
    <name type="scientific">Cronartium quercuum f. sp. fusiforme G11</name>
    <dbReference type="NCBI Taxonomy" id="708437"/>
    <lineage>
        <taxon>Eukaryota</taxon>
        <taxon>Fungi</taxon>
        <taxon>Dikarya</taxon>
        <taxon>Basidiomycota</taxon>
        <taxon>Pucciniomycotina</taxon>
        <taxon>Pucciniomycetes</taxon>
        <taxon>Pucciniales</taxon>
        <taxon>Coleosporiaceae</taxon>
        <taxon>Cronartium</taxon>
    </lineage>
</organism>
<evidence type="ECO:0000256" key="1">
    <source>
        <dbReference type="SAM" id="MobiDB-lite"/>
    </source>
</evidence>
<evidence type="ECO:0000313" key="2">
    <source>
        <dbReference type="EMBL" id="KAG0146346.1"/>
    </source>
</evidence>
<feature type="compositionally biased region" description="Polar residues" evidence="1">
    <location>
        <begin position="12"/>
        <end position="23"/>
    </location>
</feature>
<sequence length="222" mass="24842">MTDWPHIKPASTRDSLGGSSKASLVTDLRLNPCQLDLSEDELEQTPNESGLPADDEESESGWVDNDVEGGSSRGSEKRHTPEFKFCRATKKARSSYSRDALGLHSLMSEFLPSRQEHTAQAADEERRQANHMELTSKLADVIGSISANRQKDLRFKREIAQQEMRLKREQSRSEMVTKLMGQGTSLENALAAASAIFGDPEERQKWGNVVNLSEEEEEDHLI</sequence>
<dbReference type="AlphaFoldDB" id="A0A9P6TBK0"/>
<name>A0A9P6TBK0_9BASI</name>
<gene>
    <name evidence="2" type="ORF">CROQUDRAFT_92808</name>
</gene>
<protein>
    <submittedName>
        <fullName evidence="2">Uncharacterized protein</fullName>
    </submittedName>
</protein>
<feature type="region of interest" description="Disordered" evidence="1">
    <location>
        <begin position="1"/>
        <end position="97"/>
    </location>
</feature>
<feature type="compositionally biased region" description="Basic and acidic residues" evidence="1">
    <location>
        <begin position="74"/>
        <end position="85"/>
    </location>
</feature>